<proteinExistence type="predicted"/>
<dbReference type="InterPro" id="IPR059123">
    <property type="entry name" value="StrF_dom"/>
</dbReference>
<gene>
    <name evidence="2" type="ORF">GO621_11935</name>
</gene>
<evidence type="ECO:0000259" key="1">
    <source>
        <dbReference type="Pfam" id="PF13712"/>
    </source>
</evidence>
<accession>A0A7K1SY48</accession>
<name>A0A7K1SY48_9SPHI</name>
<comment type="caution">
    <text evidence="2">The sequence shown here is derived from an EMBL/GenBank/DDBJ whole genome shotgun (WGS) entry which is preliminary data.</text>
</comment>
<reference evidence="2 3" key="1">
    <citation type="submission" date="2019-12" db="EMBL/GenBank/DDBJ databases">
        <title>Mucilaginibacter sp. HMF7410 genome sequencing and assembly.</title>
        <authorList>
            <person name="Kang H."/>
            <person name="Cha I."/>
            <person name="Kim H."/>
            <person name="Joh K."/>
        </authorList>
    </citation>
    <scope>NUCLEOTIDE SEQUENCE [LARGE SCALE GENOMIC DNA]</scope>
    <source>
        <strain evidence="2 3">HMF7410</strain>
    </source>
</reference>
<dbReference type="EMBL" id="WPIK01000009">
    <property type="protein sequence ID" value="MVN22242.1"/>
    <property type="molecule type" value="Genomic_DNA"/>
</dbReference>
<feature type="domain" description="Streptomycin biosynthesis protein StrF" evidence="1">
    <location>
        <begin position="19"/>
        <end position="181"/>
    </location>
</feature>
<evidence type="ECO:0000313" key="2">
    <source>
        <dbReference type="EMBL" id="MVN22242.1"/>
    </source>
</evidence>
<sequence>MISIVVSTYQPIFLENLKKNLEQTIKIEYEIIAIENKGEMGICKAYNIGAEKAKFPYLCFVHEDIAFKTINWPEPLMKKFETDLTTGVIGIGGSKYKSLSPSGLLSGLKELDPIHIVQHSKHKKNEYVNYLYQSFEEVVCLDGVFLFTKKEIWMKNKFDESTFNNFHCYDLDFSFNIGLSKKVLVTNKVLLEHLSMGSYNKSWIDETIKFHNKWKLLLPKGKINRKTQMKVEWNNKITFLLRMLNFKYPLIKLFGIGLNYGFIKFFSVIKGLTVIKVIVFGHTKNILWTQR</sequence>
<dbReference type="InterPro" id="IPR029044">
    <property type="entry name" value="Nucleotide-diphossugar_trans"/>
</dbReference>
<dbReference type="AlphaFoldDB" id="A0A7K1SY48"/>
<keyword evidence="3" id="KW-1185">Reference proteome</keyword>
<evidence type="ECO:0000313" key="3">
    <source>
        <dbReference type="Proteomes" id="UP000462014"/>
    </source>
</evidence>
<dbReference type="RefSeq" id="WP_157567286.1">
    <property type="nucleotide sequence ID" value="NZ_WPIK01000009.1"/>
</dbReference>
<dbReference type="Proteomes" id="UP000462014">
    <property type="component" value="Unassembled WGS sequence"/>
</dbReference>
<dbReference type="SUPFAM" id="SSF53448">
    <property type="entry name" value="Nucleotide-diphospho-sugar transferases"/>
    <property type="match status" value="1"/>
</dbReference>
<protein>
    <recommendedName>
        <fullName evidence="1">Streptomycin biosynthesis protein StrF domain-containing protein</fullName>
    </recommendedName>
</protein>
<dbReference type="Pfam" id="PF13712">
    <property type="entry name" value="Glyco_tranf_2_5"/>
    <property type="match status" value="1"/>
</dbReference>
<dbReference type="Gene3D" id="3.90.550.10">
    <property type="entry name" value="Spore Coat Polysaccharide Biosynthesis Protein SpsA, Chain A"/>
    <property type="match status" value="1"/>
</dbReference>
<organism evidence="2 3">
    <name type="scientific">Mucilaginibacter arboris</name>
    <dbReference type="NCBI Taxonomy" id="2682090"/>
    <lineage>
        <taxon>Bacteria</taxon>
        <taxon>Pseudomonadati</taxon>
        <taxon>Bacteroidota</taxon>
        <taxon>Sphingobacteriia</taxon>
        <taxon>Sphingobacteriales</taxon>
        <taxon>Sphingobacteriaceae</taxon>
        <taxon>Mucilaginibacter</taxon>
    </lineage>
</organism>